<dbReference type="InterPro" id="IPR043502">
    <property type="entry name" value="DNA/RNA_pol_sf"/>
</dbReference>
<dbReference type="Proteomes" id="UP000838878">
    <property type="component" value="Chromosome 13"/>
</dbReference>
<dbReference type="GO" id="GO:0071897">
    <property type="term" value="P:DNA biosynthetic process"/>
    <property type="evidence" value="ECO:0007669"/>
    <property type="project" value="UniProtKB-ARBA"/>
</dbReference>
<feature type="non-terminal residue" evidence="2">
    <location>
        <position position="891"/>
    </location>
</feature>
<dbReference type="Gene3D" id="3.10.10.10">
    <property type="entry name" value="HIV Type 1 Reverse Transcriptase, subunit A, domain 1"/>
    <property type="match status" value="1"/>
</dbReference>
<dbReference type="PANTHER" id="PTHR47331">
    <property type="entry name" value="PHD-TYPE DOMAIN-CONTAINING PROTEIN"/>
    <property type="match status" value="1"/>
</dbReference>
<dbReference type="InterPro" id="IPR040676">
    <property type="entry name" value="DUF5641"/>
</dbReference>
<evidence type="ECO:0000259" key="1">
    <source>
        <dbReference type="Pfam" id="PF18701"/>
    </source>
</evidence>
<accession>A0A8J9UEY3</accession>
<name>A0A8J9UEY3_9NEOP</name>
<evidence type="ECO:0000313" key="3">
    <source>
        <dbReference type="Proteomes" id="UP000838878"/>
    </source>
</evidence>
<dbReference type="Pfam" id="PF18701">
    <property type="entry name" value="DUF5641"/>
    <property type="match status" value="1"/>
</dbReference>
<dbReference type="OrthoDB" id="8123403at2759"/>
<reference evidence="2" key="1">
    <citation type="submission" date="2021-12" db="EMBL/GenBank/DDBJ databases">
        <authorList>
            <person name="Martin H S."/>
        </authorList>
    </citation>
    <scope>NUCLEOTIDE SEQUENCE</scope>
</reference>
<gene>
    <name evidence="2" type="ORF">BINO364_LOCUS5449</name>
</gene>
<dbReference type="SUPFAM" id="SSF56672">
    <property type="entry name" value="DNA/RNA polymerases"/>
    <property type="match status" value="1"/>
</dbReference>
<evidence type="ECO:0000313" key="2">
    <source>
        <dbReference type="EMBL" id="CAH0719058.1"/>
    </source>
</evidence>
<dbReference type="Pfam" id="PF05380">
    <property type="entry name" value="Peptidase_A17"/>
    <property type="match status" value="1"/>
</dbReference>
<dbReference type="InterPro" id="IPR008042">
    <property type="entry name" value="Retrotrans_Pao"/>
</dbReference>
<organism evidence="2 3">
    <name type="scientific">Brenthis ino</name>
    <name type="common">lesser marbled fritillary</name>
    <dbReference type="NCBI Taxonomy" id="405034"/>
    <lineage>
        <taxon>Eukaryota</taxon>
        <taxon>Metazoa</taxon>
        <taxon>Ecdysozoa</taxon>
        <taxon>Arthropoda</taxon>
        <taxon>Hexapoda</taxon>
        <taxon>Insecta</taxon>
        <taxon>Pterygota</taxon>
        <taxon>Neoptera</taxon>
        <taxon>Endopterygota</taxon>
        <taxon>Lepidoptera</taxon>
        <taxon>Glossata</taxon>
        <taxon>Ditrysia</taxon>
        <taxon>Papilionoidea</taxon>
        <taxon>Nymphalidae</taxon>
        <taxon>Heliconiinae</taxon>
        <taxon>Argynnini</taxon>
        <taxon>Brenthis</taxon>
    </lineage>
</organism>
<dbReference type="Gene3D" id="3.30.70.270">
    <property type="match status" value="1"/>
</dbReference>
<keyword evidence="3" id="KW-1185">Reference proteome</keyword>
<dbReference type="PANTHER" id="PTHR47331:SF1">
    <property type="entry name" value="GAG-LIKE PROTEIN"/>
    <property type="match status" value="1"/>
</dbReference>
<dbReference type="InterPro" id="IPR043128">
    <property type="entry name" value="Rev_trsase/Diguanyl_cyclase"/>
</dbReference>
<protein>
    <recommendedName>
        <fullName evidence="1">DUF5641 domain-containing protein</fullName>
    </recommendedName>
</protein>
<dbReference type="EMBL" id="OV170233">
    <property type="protein sequence ID" value="CAH0719058.1"/>
    <property type="molecule type" value="Genomic_DNA"/>
</dbReference>
<proteinExistence type="predicted"/>
<feature type="domain" description="DUF5641" evidence="1">
    <location>
        <begin position="821"/>
        <end position="887"/>
    </location>
</feature>
<dbReference type="AlphaFoldDB" id="A0A8J9UEY3"/>
<sequence>MENILGSHPQVRLSADAVKLTAGLNLADPKFDLPGTVDLLLGADVLGKILLGKDRVLQPGGLVALRTIFGFALMGPVLRAPPPAELGTALMVGSALSDAVQRFWEVEEPPQAPRSDPEDEDCERFYNNNTTYLRSGRIMTRLPFLTVRPPLGDSRLTAEKRLLAMERRMSRDPLLKEKYIDFMREYEDLGPMSVSKVDWSSTEHFFLPHHAVIKPSSGKLRTVFDGSAQTTSGVSLNQCLHSGPKLLKDLCDVITRFRRHQFVFVTDIKMMFRQTVIHPDDRRYQLILWRENPKDPMLVYELNTNTYGLRSSPFLAIRSLWELADRERMSFPRAAAILKEDLYVDDICTGASTEREALLLRDELIGILASAGYELRKWISNLPALLDGLPDDHQQDPHLFENRDNPAMMTVLGIQYRPVQDIFTFNVDLDSPHIWTKRLVLSTVARTFDPNGWICPVIFWAKCFLQRLWTAGLGWDEPLREAILEDWLLFASSLPAINRISLPRAMLPPGKYTASLHGFSDASERGYAAAVYLRTVTIDGQVKVSLVMAKSKVAPLRTALTIPKLELSGAALLARLLNHVMSTLRPSVNITTVYAWTDSQIVLCWLKTSVHTLEVFVANRVSQIQKSETPLIWRHVPGEVNPADCASRGCMAPLLVEHSLWWGPDWLTRSEPNWPQTPALDDVALPGLRTLAIERQDRPFDPDFLMNRYSSLDKLLSVTAWIKRFIRNCRHPRDKRLEAFLSPRELQDALLHWVRSVQEAHFENEIDILRRGKSKLSGAICKLNPFLDSEGLLRVGGRLRNANLPYGARHPLLLPKSGHLQRVKWTEKTDPPHVGDLVLVKDANSPPLCWRRGRILNLVFGADGVPRFAEVRVDGSLLKRAVSTLSRLPVN</sequence>